<dbReference type="Gene3D" id="3.90.1200.10">
    <property type="match status" value="1"/>
</dbReference>
<sequence length="235" mass="27234">MPEYRATHNLLLEAEETFSTGLIDCSTAKEAIACLAQFHNDMINNLPVDKDLSYGRYRDHALPLLETIPVCCRLVGKFEEEGYSQKLASQLRTLLPEAVHYWNSQIRPQLKEERNVTVIHGDCFWHHFWVPKAKGGSMMLFDFDLATVHNPVWDLVTLLSTRRPEGLSTSDAITCYRKHSRLRLSQEDVEKEFAWLSLCQIYHVLADWNHGCREVIWSQRLNNLLQEIPNKLKPS</sequence>
<reference evidence="2 3" key="1">
    <citation type="submission" date="2022-05" db="EMBL/GenBank/DDBJ databases">
        <authorList>
            <person name="Park J.-S."/>
        </authorList>
    </citation>
    <scope>NUCLEOTIDE SEQUENCE [LARGE SCALE GENOMIC DNA]</scope>
    <source>
        <strain evidence="2 3">2012CJ34-2</strain>
    </source>
</reference>
<name>A0ABT0PJ51_9GAMM</name>
<keyword evidence="3" id="KW-1185">Reference proteome</keyword>
<evidence type="ECO:0000259" key="1">
    <source>
        <dbReference type="Pfam" id="PF01636"/>
    </source>
</evidence>
<dbReference type="SUPFAM" id="SSF56112">
    <property type="entry name" value="Protein kinase-like (PK-like)"/>
    <property type="match status" value="1"/>
</dbReference>
<dbReference type="InterPro" id="IPR011009">
    <property type="entry name" value="Kinase-like_dom_sf"/>
</dbReference>
<evidence type="ECO:0000313" key="2">
    <source>
        <dbReference type="EMBL" id="MCL6271261.1"/>
    </source>
</evidence>
<feature type="domain" description="Aminoglycoside phosphotransferase" evidence="1">
    <location>
        <begin position="29"/>
        <end position="166"/>
    </location>
</feature>
<dbReference type="Proteomes" id="UP001203338">
    <property type="component" value="Unassembled WGS sequence"/>
</dbReference>
<accession>A0ABT0PJ51</accession>
<organism evidence="2 3">
    <name type="scientific">Parendozoicomonas callyspongiae</name>
    <dbReference type="NCBI Taxonomy" id="2942213"/>
    <lineage>
        <taxon>Bacteria</taxon>
        <taxon>Pseudomonadati</taxon>
        <taxon>Pseudomonadota</taxon>
        <taxon>Gammaproteobacteria</taxon>
        <taxon>Oceanospirillales</taxon>
        <taxon>Endozoicomonadaceae</taxon>
        <taxon>Parendozoicomonas</taxon>
    </lineage>
</organism>
<dbReference type="InterPro" id="IPR002575">
    <property type="entry name" value="Aminoglycoside_PTrfase"/>
</dbReference>
<comment type="caution">
    <text evidence="2">The sequence shown here is derived from an EMBL/GenBank/DDBJ whole genome shotgun (WGS) entry which is preliminary data.</text>
</comment>
<dbReference type="EMBL" id="JAMFLX010000022">
    <property type="protein sequence ID" value="MCL6271261.1"/>
    <property type="molecule type" value="Genomic_DNA"/>
</dbReference>
<gene>
    <name evidence="2" type="ORF">M3P05_15145</name>
</gene>
<protein>
    <submittedName>
        <fullName evidence="2">Aminoglycoside phosphotransferase family protein</fullName>
    </submittedName>
</protein>
<dbReference type="Pfam" id="PF01636">
    <property type="entry name" value="APH"/>
    <property type="match status" value="1"/>
</dbReference>
<evidence type="ECO:0000313" key="3">
    <source>
        <dbReference type="Proteomes" id="UP001203338"/>
    </source>
</evidence>
<proteinExistence type="predicted"/>
<dbReference type="RefSeq" id="WP_249700743.1">
    <property type="nucleotide sequence ID" value="NZ_JAMFLX010000022.1"/>
</dbReference>